<dbReference type="Pfam" id="PF12044">
    <property type="entry name" value="Metallopep"/>
    <property type="match status" value="1"/>
</dbReference>
<dbReference type="Pfam" id="PF01419">
    <property type="entry name" value="Jacalin"/>
    <property type="match status" value="1"/>
</dbReference>
<dbReference type="PANTHER" id="PTHR21054">
    <property type="entry name" value="ZINC METALLOPROTEINASE-RELATED"/>
    <property type="match status" value="1"/>
</dbReference>
<gene>
    <name evidence="2" type="ORF">PHYBOEH_004288</name>
</gene>
<dbReference type="InterPro" id="IPR053002">
    <property type="entry name" value="Metalloproteinase_M10B"/>
</dbReference>
<dbReference type="InterPro" id="IPR021917">
    <property type="entry name" value="Unchr_Zn-peptidase-like"/>
</dbReference>
<protein>
    <recommendedName>
        <fullName evidence="1">Jacalin-type lectin domain-containing protein</fullName>
    </recommendedName>
</protein>
<name>A0A8T1WM18_9STRA</name>
<sequence length="655" mass="71645">MDIIVDNLQEDEVVSYPLVLLEGRVTGFHSENVFLDARLDHPRSSLWPVTTDGHFKAMILLPSPGKYAITLRVDNVERIFCIEYRPVISRYMVKFYYQVCADANGHNGFDAPPGVDNSDAAAIAKVRFNALLLQMATAELFHAAGLPRRTFALQFAADGLPDVTLLRCTFTNAHARSIDGQELIKLVEKDIVAAGLDDHPELEFKHAVMLGCSRYNTETRKAEGHTALGGGKVGVFGSCGLHTWPSHLGEVTSCCLNNVRIDKSRLLDDSCFRGTFWANFSTGIGAMLHEIGHTLGLGHATSGIMARGFDDMNRLLCVYEADPRSQAMAFHRASPQGWLQLNHSTIHQVTGRNGAHWNAGSAHLLRHCPWISGFAKPSLVGPTVSWDDSVRGPVGYGQYNGNQVELPEVDSSSSSAADELGAVMIDAGKYVNRLETLTRAQLEEMERTEPLRAAGDKHWFVLAAGEYIGRVDVRAMAWIDGLQLHTNLKSSRWFGGTGGELHALQAADGWRVNSFFGTRGDSYVGKLGVRCVPLSSPPHTPHALQTDESNEPIQSFPQAGKALEGGAKTPFSITFPIIGAVVIRCGRFVDSIRVLSIEEATASCRDPKAYRSNEHVFVLAAVRGLVEVEGPIVQSWNVHQAITSADFMARMDRST</sequence>
<evidence type="ECO:0000259" key="1">
    <source>
        <dbReference type="Pfam" id="PF01419"/>
    </source>
</evidence>
<dbReference type="OrthoDB" id="122022at2759"/>
<dbReference type="EMBL" id="JAGDFL010000229">
    <property type="protein sequence ID" value="KAG7395052.1"/>
    <property type="molecule type" value="Genomic_DNA"/>
</dbReference>
<dbReference type="PANTHER" id="PTHR21054:SF2">
    <property type="entry name" value="MIP04191P"/>
    <property type="match status" value="1"/>
</dbReference>
<evidence type="ECO:0000313" key="3">
    <source>
        <dbReference type="Proteomes" id="UP000693981"/>
    </source>
</evidence>
<dbReference type="Proteomes" id="UP000693981">
    <property type="component" value="Unassembled WGS sequence"/>
</dbReference>
<dbReference type="AlphaFoldDB" id="A0A8T1WM18"/>
<organism evidence="2 3">
    <name type="scientific">Phytophthora boehmeriae</name>
    <dbReference type="NCBI Taxonomy" id="109152"/>
    <lineage>
        <taxon>Eukaryota</taxon>
        <taxon>Sar</taxon>
        <taxon>Stramenopiles</taxon>
        <taxon>Oomycota</taxon>
        <taxon>Peronosporomycetes</taxon>
        <taxon>Peronosporales</taxon>
        <taxon>Peronosporaceae</taxon>
        <taxon>Phytophthora</taxon>
    </lineage>
</organism>
<comment type="caution">
    <text evidence="2">The sequence shown here is derived from an EMBL/GenBank/DDBJ whole genome shotgun (WGS) entry which is preliminary data.</text>
</comment>
<accession>A0A8T1WM18</accession>
<dbReference type="InterPro" id="IPR001229">
    <property type="entry name" value="Jacalin-like_lectin_dom"/>
</dbReference>
<evidence type="ECO:0000313" key="2">
    <source>
        <dbReference type="EMBL" id="KAG7395052.1"/>
    </source>
</evidence>
<feature type="domain" description="Jacalin-type lectin" evidence="1">
    <location>
        <begin position="420"/>
        <end position="529"/>
    </location>
</feature>
<keyword evidence="3" id="KW-1185">Reference proteome</keyword>
<reference evidence="2" key="1">
    <citation type="submission" date="2021-02" db="EMBL/GenBank/DDBJ databases">
        <authorList>
            <person name="Palmer J.M."/>
        </authorList>
    </citation>
    <scope>NUCLEOTIDE SEQUENCE</scope>
    <source>
        <strain evidence="2">SCRP23</strain>
    </source>
</reference>
<proteinExistence type="predicted"/>